<dbReference type="EMBL" id="ON529858">
    <property type="protein sequence ID" value="UTC29714.1"/>
    <property type="molecule type" value="Genomic_DNA"/>
</dbReference>
<organism evidence="1 2">
    <name type="scientific">Brevundimonas phage vB_BgoS-Bajun</name>
    <dbReference type="NCBI Taxonomy" id="2948594"/>
    <lineage>
        <taxon>Viruses</taxon>
        <taxon>Duplodnaviria</taxon>
        <taxon>Heunggongvirae</taxon>
        <taxon>Uroviricota</taxon>
        <taxon>Caudoviricetes</taxon>
        <taxon>Dolichocephalovirinae</taxon>
    </lineage>
</organism>
<accession>A0A9E7N7C3</accession>
<reference evidence="1" key="1">
    <citation type="submission" date="2022-05" db="EMBL/GenBank/DDBJ databases">
        <authorList>
            <person name="Friedrich I."/>
            <person name="Poehlein A."/>
            <person name="Schneider D."/>
            <person name="Hertel R."/>
            <person name="Daniel R."/>
        </authorList>
    </citation>
    <scope>NUCLEOTIDE SEQUENCE</scope>
</reference>
<proteinExistence type="predicted"/>
<gene>
    <name evidence="1" type="ORF">BAJUN_00840</name>
</gene>
<protein>
    <submittedName>
        <fullName evidence="1">Uncharacterized protein</fullName>
    </submittedName>
</protein>
<name>A0A9E7N7C3_9CAUD</name>
<sequence length="83" mass="9329">MAHPRFRVLARVAGVEHTLRTLKFVKAARTFAEEQVLYVAEFEERAADDPEVVAAIQRIRVFTPTDFVTVIIGSSTVRLEAVD</sequence>
<dbReference type="Proteomes" id="UP001057427">
    <property type="component" value="Segment"/>
</dbReference>
<evidence type="ECO:0000313" key="2">
    <source>
        <dbReference type="Proteomes" id="UP001057427"/>
    </source>
</evidence>
<keyword evidence="2" id="KW-1185">Reference proteome</keyword>
<evidence type="ECO:0000313" key="1">
    <source>
        <dbReference type="EMBL" id="UTC29714.1"/>
    </source>
</evidence>